<dbReference type="Pfam" id="PF00010">
    <property type="entry name" value="HLH"/>
    <property type="match status" value="1"/>
</dbReference>
<dbReference type="SMART" id="SM00353">
    <property type="entry name" value="HLH"/>
    <property type="match status" value="1"/>
</dbReference>
<dbReference type="PANTHER" id="PTHR46665:SF1">
    <property type="entry name" value="SPERMATOGENESIS- AND OOGENESIS-SPECIFIC BASIC HELIX-LOOP-HELIX-CONTAINING PROTEIN 1"/>
    <property type="match status" value="1"/>
</dbReference>
<sequence length="465" mass="50264">MYICISMITCLSFQAEMFMGCKDGEIEVGTMSTAASNTNVRMGGGIRNMLLGGEFAQLSPQLGEFIYHDRSSWPSPSYSSSSLHRSLSVGSPEYSSLIPSNATSAAAGGGGHRVPGAGCLRETSVEQEVMGQPRSSRPQQQQPVPPHHRVITTHAYAHGPARLAGQFHAPTSDVDAAMARAMLAVISSSDQAPGQATRPCGAFEPYFGASTAAPKTEAAAQVFRGQGMIKRALSILREIRALPPEGTGRQLISSNVQTNHVMSERKRREKLNESFEALRASLPPGTKRDKASVLASAMELVNSLKAEISELEGKNRFMEARLQLPQRPDGTSRDEERLAADHDDDPGEMVRVKIDKDVVVPRGTSSSAAGILRQQIIQLRVAAPVEFCGMIDLVLHILECLKTMRGIKLVSLEAGVQARQMNPIRRAILTIQIKVGDWDEGSFERSIARAVQEATASRRPETAAP</sequence>
<dbReference type="InterPro" id="IPR044658">
    <property type="entry name" value="bHLH92/bHLH041-like"/>
</dbReference>
<keyword evidence="7" id="KW-1185">Reference proteome</keyword>
<dbReference type="Pfam" id="PF23132">
    <property type="entry name" value="DUF7049"/>
    <property type="match status" value="1"/>
</dbReference>
<proteinExistence type="inferred from homology"/>
<dbReference type="InterPro" id="IPR011598">
    <property type="entry name" value="bHLH_dom"/>
</dbReference>
<dbReference type="CDD" id="cd11393">
    <property type="entry name" value="bHLH_AtbHLH_like"/>
    <property type="match status" value="1"/>
</dbReference>
<reference evidence="6" key="1">
    <citation type="submission" date="2017-07" db="EMBL/GenBank/DDBJ databases">
        <title>Taro Niue Genome Assembly and Annotation.</title>
        <authorList>
            <person name="Atibalentja N."/>
            <person name="Keating K."/>
            <person name="Fields C.J."/>
        </authorList>
    </citation>
    <scope>NUCLEOTIDE SEQUENCE</scope>
    <source>
        <strain evidence="6">Niue_2</strain>
        <tissue evidence="6">Leaf</tissue>
    </source>
</reference>
<feature type="region of interest" description="Disordered" evidence="4">
    <location>
        <begin position="125"/>
        <end position="147"/>
    </location>
</feature>
<feature type="domain" description="BHLH" evidence="5">
    <location>
        <begin position="255"/>
        <end position="304"/>
    </location>
</feature>
<dbReference type="InterPro" id="IPR045239">
    <property type="entry name" value="bHLH95_bHLH"/>
</dbReference>
<dbReference type="Gene3D" id="4.10.280.10">
    <property type="entry name" value="Helix-loop-helix DNA-binding domain"/>
    <property type="match status" value="1"/>
</dbReference>
<dbReference type="OrthoDB" id="5778525at2759"/>
<keyword evidence="2" id="KW-0805">Transcription regulation</keyword>
<dbReference type="SUPFAM" id="SSF47459">
    <property type="entry name" value="HLH, helix-loop-helix DNA-binding domain"/>
    <property type="match status" value="1"/>
</dbReference>
<comment type="caution">
    <text evidence="6">The sequence shown here is derived from an EMBL/GenBank/DDBJ whole genome shotgun (WGS) entry which is preliminary data.</text>
</comment>
<name>A0A843WC38_COLES</name>
<evidence type="ECO:0000259" key="5">
    <source>
        <dbReference type="PROSITE" id="PS50888"/>
    </source>
</evidence>
<dbReference type="InterPro" id="IPR055477">
    <property type="entry name" value="DUF7049"/>
</dbReference>
<feature type="compositionally biased region" description="Low complexity" evidence="4">
    <location>
        <begin position="132"/>
        <end position="142"/>
    </location>
</feature>
<dbReference type="PROSITE" id="PS50888">
    <property type="entry name" value="BHLH"/>
    <property type="match status" value="1"/>
</dbReference>
<evidence type="ECO:0000256" key="1">
    <source>
        <dbReference type="ARBA" id="ARBA00005510"/>
    </source>
</evidence>
<evidence type="ECO:0000313" key="7">
    <source>
        <dbReference type="Proteomes" id="UP000652761"/>
    </source>
</evidence>
<dbReference type="AlphaFoldDB" id="A0A843WC38"/>
<dbReference type="EMBL" id="NMUH01002995">
    <property type="protein sequence ID" value="MQM03221.1"/>
    <property type="molecule type" value="Genomic_DNA"/>
</dbReference>
<dbReference type="InterPro" id="IPR036638">
    <property type="entry name" value="HLH_DNA-bd_sf"/>
</dbReference>
<feature type="compositionally biased region" description="Basic and acidic residues" evidence="4">
    <location>
        <begin position="330"/>
        <end position="341"/>
    </location>
</feature>
<dbReference type="Proteomes" id="UP000652761">
    <property type="component" value="Unassembled WGS sequence"/>
</dbReference>
<dbReference type="GO" id="GO:0046983">
    <property type="term" value="F:protein dimerization activity"/>
    <property type="evidence" value="ECO:0007669"/>
    <property type="project" value="InterPro"/>
</dbReference>
<protein>
    <recommendedName>
        <fullName evidence="5">BHLH domain-containing protein</fullName>
    </recommendedName>
</protein>
<organism evidence="6 7">
    <name type="scientific">Colocasia esculenta</name>
    <name type="common">Wild taro</name>
    <name type="synonym">Arum esculentum</name>
    <dbReference type="NCBI Taxonomy" id="4460"/>
    <lineage>
        <taxon>Eukaryota</taxon>
        <taxon>Viridiplantae</taxon>
        <taxon>Streptophyta</taxon>
        <taxon>Embryophyta</taxon>
        <taxon>Tracheophyta</taxon>
        <taxon>Spermatophyta</taxon>
        <taxon>Magnoliopsida</taxon>
        <taxon>Liliopsida</taxon>
        <taxon>Araceae</taxon>
        <taxon>Aroideae</taxon>
        <taxon>Colocasieae</taxon>
        <taxon>Colocasia</taxon>
    </lineage>
</organism>
<accession>A0A843WC38</accession>
<evidence type="ECO:0000313" key="6">
    <source>
        <dbReference type="EMBL" id="MQM03221.1"/>
    </source>
</evidence>
<evidence type="ECO:0000256" key="4">
    <source>
        <dbReference type="SAM" id="MobiDB-lite"/>
    </source>
</evidence>
<evidence type="ECO:0000256" key="2">
    <source>
        <dbReference type="ARBA" id="ARBA00023015"/>
    </source>
</evidence>
<keyword evidence="3" id="KW-0804">Transcription</keyword>
<gene>
    <name evidence="6" type="ORF">Taro_035996</name>
</gene>
<comment type="similarity">
    <text evidence="1">Belongs to the bHLH protein family.</text>
</comment>
<evidence type="ECO:0000256" key="3">
    <source>
        <dbReference type="ARBA" id="ARBA00023163"/>
    </source>
</evidence>
<feature type="region of interest" description="Disordered" evidence="4">
    <location>
        <begin position="320"/>
        <end position="343"/>
    </location>
</feature>
<dbReference type="PANTHER" id="PTHR46665">
    <property type="entry name" value="TRANSCRIPTION FACTOR BHLH041-RELATED-RELATED"/>
    <property type="match status" value="1"/>
</dbReference>